<organism evidence="1 2">
    <name type="scientific">Brassica napus</name>
    <name type="common">Rape</name>
    <dbReference type="NCBI Taxonomy" id="3708"/>
    <lineage>
        <taxon>Eukaryota</taxon>
        <taxon>Viridiplantae</taxon>
        <taxon>Streptophyta</taxon>
        <taxon>Embryophyta</taxon>
        <taxon>Tracheophyta</taxon>
        <taxon>Spermatophyta</taxon>
        <taxon>Magnoliopsida</taxon>
        <taxon>eudicotyledons</taxon>
        <taxon>Gunneridae</taxon>
        <taxon>Pentapetalae</taxon>
        <taxon>rosids</taxon>
        <taxon>malvids</taxon>
        <taxon>Brassicales</taxon>
        <taxon>Brassicaceae</taxon>
        <taxon>Brassiceae</taxon>
        <taxon>Brassica</taxon>
    </lineage>
</organism>
<accession>A0A078J3U3</accession>
<evidence type="ECO:0000313" key="1">
    <source>
        <dbReference type="EMBL" id="CDY58549.1"/>
    </source>
</evidence>
<dbReference type="PaxDb" id="3708-A0A078J3U3"/>
<dbReference type="Proteomes" id="UP000028999">
    <property type="component" value="Unassembled WGS sequence"/>
</dbReference>
<evidence type="ECO:0000313" key="2">
    <source>
        <dbReference type="Proteomes" id="UP000028999"/>
    </source>
</evidence>
<keyword evidence="2" id="KW-1185">Reference proteome</keyword>
<reference evidence="1 2" key="1">
    <citation type="journal article" date="2014" name="Science">
        <title>Plant genetics. Early allopolyploid evolution in the post-Neolithic Brassica napus oilseed genome.</title>
        <authorList>
            <person name="Chalhoub B."/>
            <person name="Denoeud F."/>
            <person name="Liu S."/>
            <person name="Parkin I.A."/>
            <person name="Tang H."/>
            <person name="Wang X."/>
            <person name="Chiquet J."/>
            <person name="Belcram H."/>
            <person name="Tong C."/>
            <person name="Samans B."/>
            <person name="Correa M."/>
            <person name="Da Silva C."/>
            <person name="Just J."/>
            <person name="Falentin C."/>
            <person name="Koh C.S."/>
            <person name="Le Clainche I."/>
            <person name="Bernard M."/>
            <person name="Bento P."/>
            <person name="Noel B."/>
            <person name="Labadie K."/>
            <person name="Alberti A."/>
            <person name="Charles M."/>
            <person name="Arnaud D."/>
            <person name="Guo H."/>
            <person name="Daviaud C."/>
            <person name="Alamery S."/>
            <person name="Jabbari K."/>
            <person name="Zhao M."/>
            <person name="Edger P.P."/>
            <person name="Chelaifa H."/>
            <person name="Tack D."/>
            <person name="Lassalle G."/>
            <person name="Mestiri I."/>
            <person name="Schnel N."/>
            <person name="Le Paslier M.C."/>
            <person name="Fan G."/>
            <person name="Renault V."/>
            <person name="Bayer P.E."/>
            <person name="Golicz A.A."/>
            <person name="Manoli S."/>
            <person name="Lee T.H."/>
            <person name="Thi V.H."/>
            <person name="Chalabi S."/>
            <person name="Hu Q."/>
            <person name="Fan C."/>
            <person name="Tollenaere R."/>
            <person name="Lu Y."/>
            <person name="Battail C."/>
            <person name="Shen J."/>
            <person name="Sidebottom C.H."/>
            <person name="Wang X."/>
            <person name="Canaguier A."/>
            <person name="Chauveau A."/>
            <person name="Berard A."/>
            <person name="Deniot G."/>
            <person name="Guan M."/>
            <person name="Liu Z."/>
            <person name="Sun F."/>
            <person name="Lim Y.P."/>
            <person name="Lyons E."/>
            <person name="Town C.D."/>
            <person name="Bancroft I."/>
            <person name="Wang X."/>
            <person name="Meng J."/>
            <person name="Ma J."/>
            <person name="Pires J.C."/>
            <person name="King G.J."/>
            <person name="Brunel D."/>
            <person name="Delourme R."/>
            <person name="Renard M."/>
            <person name="Aury J.M."/>
            <person name="Adams K.L."/>
            <person name="Batley J."/>
            <person name="Snowdon R.J."/>
            <person name="Tost J."/>
            <person name="Edwards D."/>
            <person name="Zhou Y."/>
            <person name="Hua W."/>
            <person name="Sharpe A.G."/>
            <person name="Paterson A.H."/>
            <person name="Guan C."/>
            <person name="Wincker P."/>
        </authorList>
    </citation>
    <scope>NUCLEOTIDE SEQUENCE [LARGE SCALE GENOMIC DNA]</scope>
    <source>
        <strain evidence="2">cv. Darmor-bzh</strain>
    </source>
</reference>
<protein>
    <submittedName>
        <fullName evidence="1">BnaAnng15240D protein</fullName>
    </submittedName>
</protein>
<sequence>MVVLKVKGNNNRT</sequence>
<proteinExistence type="predicted"/>
<dbReference type="EMBL" id="LK033678">
    <property type="protein sequence ID" value="CDY58549.1"/>
    <property type="molecule type" value="Genomic_DNA"/>
</dbReference>
<gene>
    <name evidence="1" type="primary">BnaAnng15240D</name>
    <name evidence="1" type="ORF">GSBRNA2T00024834001</name>
</gene>
<name>A0A078J3U3_BRANA</name>